<dbReference type="InterPro" id="IPR000719">
    <property type="entry name" value="Prot_kinase_dom"/>
</dbReference>
<keyword evidence="7" id="KW-0430">Lectin</keyword>
<evidence type="ECO:0000256" key="1">
    <source>
        <dbReference type="ARBA" id="ARBA00004479"/>
    </source>
</evidence>
<dbReference type="PROSITE" id="PS50011">
    <property type="entry name" value="PROTEIN_KINASE_DOM"/>
    <property type="match status" value="1"/>
</dbReference>
<keyword evidence="11 13" id="KW-0472">Membrane</keyword>
<evidence type="ECO:0000256" key="3">
    <source>
        <dbReference type="ARBA" id="ARBA00010217"/>
    </source>
</evidence>
<dbReference type="GO" id="GO:0005524">
    <property type="term" value="F:ATP binding"/>
    <property type="evidence" value="ECO:0007669"/>
    <property type="project" value="UniProtKB-UniRule"/>
</dbReference>
<dbReference type="GO" id="GO:0030246">
    <property type="term" value="F:carbohydrate binding"/>
    <property type="evidence" value="ECO:0007669"/>
    <property type="project" value="UniProtKB-KW"/>
</dbReference>
<evidence type="ECO:0000256" key="5">
    <source>
        <dbReference type="ARBA" id="ARBA00022692"/>
    </source>
</evidence>
<comment type="similarity">
    <text evidence="2">In the N-terminal section; belongs to the leguminous lectin family.</text>
</comment>
<dbReference type="InterPro" id="IPR001220">
    <property type="entry name" value="Legume_lectin_dom"/>
</dbReference>
<gene>
    <name evidence="15" type="ORF">E2562_007357</name>
</gene>
<evidence type="ECO:0000256" key="6">
    <source>
        <dbReference type="ARBA" id="ARBA00022729"/>
    </source>
</evidence>
<proteinExistence type="inferred from homology"/>
<dbReference type="SUPFAM" id="SSF49899">
    <property type="entry name" value="Concanavalin A-like lectins/glucanases"/>
    <property type="match status" value="1"/>
</dbReference>
<comment type="similarity">
    <text evidence="3">In the C-terminal section; belongs to the protein kinase superfamily. Ser/Thr protein kinase family.</text>
</comment>
<comment type="subcellular location">
    <subcellularLocation>
        <location evidence="1">Membrane</location>
        <topology evidence="1">Single-pass type I membrane protein</topology>
    </subcellularLocation>
</comment>
<evidence type="ECO:0000256" key="8">
    <source>
        <dbReference type="ARBA" id="ARBA00022741"/>
    </source>
</evidence>
<comment type="caution">
    <text evidence="15">The sequence shown here is derived from an EMBL/GenBank/DDBJ whole genome shotgun (WGS) entry which is preliminary data.</text>
</comment>
<feature type="domain" description="Protein kinase" evidence="14">
    <location>
        <begin position="272"/>
        <end position="368"/>
    </location>
</feature>
<dbReference type="PROSITE" id="PS00107">
    <property type="entry name" value="PROTEIN_KINASE_ATP"/>
    <property type="match status" value="1"/>
</dbReference>
<dbReference type="InterPro" id="IPR011009">
    <property type="entry name" value="Kinase-like_dom_sf"/>
</dbReference>
<dbReference type="FunFam" id="3.30.200.20:FF:000178">
    <property type="entry name" value="serine/threonine-protein kinase PBS1-like"/>
    <property type="match status" value="1"/>
</dbReference>
<dbReference type="Gene3D" id="2.60.120.200">
    <property type="match status" value="1"/>
</dbReference>
<dbReference type="GO" id="GO:0004672">
    <property type="term" value="F:protein kinase activity"/>
    <property type="evidence" value="ECO:0007669"/>
    <property type="project" value="InterPro"/>
</dbReference>
<dbReference type="PANTHER" id="PTHR27007">
    <property type="match status" value="1"/>
</dbReference>
<dbReference type="InterPro" id="IPR001245">
    <property type="entry name" value="Ser-Thr/Tyr_kinase_cat_dom"/>
</dbReference>
<dbReference type="AlphaFoldDB" id="A0A6G1CZM5"/>
<dbReference type="GO" id="GO:0006952">
    <property type="term" value="P:defense response"/>
    <property type="evidence" value="ECO:0007669"/>
    <property type="project" value="UniProtKB-ARBA"/>
</dbReference>
<feature type="binding site" evidence="12">
    <location>
        <position position="301"/>
    </location>
    <ligand>
        <name>ATP</name>
        <dbReference type="ChEBI" id="CHEBI:30616"/>
    </ligand>
</feature>
<dbReference type="InterPro" id="IPR017441">
    <property type="entry name" value="Protein_kinase_ATP_BS"/>
</dbReference>
<feature type="transmembrane region" description="Helical" evidence="13">
    <location>
        <begin position="219"/>
        <end position="243"/>
    </location>
</feature>
<evidence type="ECO:0000256" key="9">
    <source>
        <dbReference type="ARBA" id="ARBA00022840"/>
    </source>
</evidence>
<evidence type="ECO:0000256" key="7">
    <source>
        <dbReference type="ARBA" id="ARBA00022734"/>
    </source>
</evidence>
<evidence type="ECO:0000259" key="14">
    <source>
        <dbReference type="PROSITE" id="PS50011"/>
    </source>
</evidence>
<organism evidence="15 16">
    <name type="scientific">Oryza meyeriana var. granulata</name>
    <dbReference type="NCBI Taxonomy" id="110450"/>
    <lineage>
        <taxon>Eukaryota</taxon>
        <taxon>Viridiplantae</taxon>
        <taxon>Streptophyta</taxon>
        <taxon>Embryophyta</taxon>
        <taxon>Tracheophyta</taxon>
        <taxon>Spermatophyta</taxon>
        <taxon>Magnoliopsida</taxon>
        <taxon>Liliopsida</taxon>
        <taxon>Poales</taxon>
        <taxon>Poaceae</taxon>
        <taxon>BOP clade</taxon>
        <taxon>Oryzoideae</taxon>
        <taxon>Oryzeae</taxon>
        <taxon>Oryzinae</taxon>
        <taxon>Oryza</taxon>
        <taxon>Oryza meyeriana</taxon>
    </lineage>
</organism>
<dbReference type="Pfam" id="PF07714">
    <property type="entry name" value="PK_Tyr_Ser-Thr"/>
    <property type="match status" value="1"/>
</dbReference>
<evidence type="ECO:0000313" key="15">
    <source>
        <dbReference type="EMBL" id="KAF0905560.1"/>
    </source>
</evidence>
<evidence type="ECO:0000256" key="4">
    <source>
        <dbReference type="ARBA" id="ARBA00022679"/>
    </source>
</evidence>
<dbReference type="OrthoDB" id="669709at2759"/>
<dbReference type="GO" id="GO:0016020">
    <property type="term" value="C:membrane"/>
    <property type="evidence" value="ECO:0007669"/>
    <property type="project" value="UniProtKB-SubCell"/>
</dbReference>
<accession>A0A6G1CZM5</accession>
<evidence type="ECO:0000256" key="13">
    <source>
        <dbReference type="SAM" id="Phobius"/>
    </source>
</evidence>
<name>A0A6G1CZM5_9ORYZ</name>
<evidence type="ECO:0000256" key="12">
    <source>
        <dbReference type="PROSITE-ProRule" id="PRU10141"/>
    </source>
</evidence>
<protein>
    <recommendedName>
        <fullName evidence="14">Protein kinase domain-containing protein</fullName>
    </recommendedName>
</protein>
<dbReference type="Pfam" id="PF00139">
    <property type="entry name" value="Lectin_legB"/>
    <property type="match status" value="1"/>
</dbReference>
<keyword evidence="8 12" id="KW-0547">Nucleotide-binding</keyword>
<reference evidence="15 16" key="1">
    <citation type="submission" date="2019-11" db="EMBL/GenBank/DDBJ databases">
        <title>Whole genome sequence of Oryza granulata.</title>
        <authorList>
            <person name="Li W."/>
        </authorList>
    </citation>
    <scope>NUCLEOTIDE SEQUENCE [LARGE SCALE GENOMIC DNA]</scope>
    <source>
        <strain evidence="16">cv. Menghai</strain>
        <tissue evidence="15">Leaf</tissue>
    </source>
</reference>
<keyword evidence="4" id="KW-0808">Transferase</keyword>
<dbReference type="Proteomes" id="UP000479710">
    <property type="component" value="Unassembled WGS sequence"/>
</dbReference>
<keyword evidence="5 13" id="KW-0812">Transmembrane</keyword>
<dbReference type="InterPro" id="IPR050528">
    <property type="entry name" value="L-type_Lectin-RKs"/>
</dbReference>
<keyword evidence="6" id="KW-0732">Signal</keyword>
<keyword evidence="16" id="KW-1185">Reference proteome</keyword>
<dbReference type="GO" id="GO:0051707">
    <property type="term" value="P:response to other organism"/>
    <property type="evidence" value="ECO:0007669"/>
    <property type="project" value="UniProtKB-ARBA"/>
</dbReference>
<evidence type="ECO:0000256" key="2">
    <source>
        <dbReference type="ARBA" id="ARBA00008536"/>
    </source>
</evidence>
<dbReference type="CDD" id="cd06899">
    <property type="entry name" value="lectin_legume_LecRK_Arcelin_ConA"/>
    <property type="match status" value="1"/>
</dbReference>
<keyword evidence="9 12" id="KW-0067">ATP-binding</keyword>
<evidence type="ECO:0000313" key="16">
    <source>
        <dbReference type="Proteomes" id="UP000479710"/>
    </source>
</evidence>
<dbReference type="EMBL" id="SPHZ02000007">
    <property type="protein sequence ID" value="KAF0905560.1"/>
    <property type="molecule type" value="Genomic_DNA"/>
</dbReference>
<dbReference type="SUPFAM" id="SSF56112">
    <property type="entry name" value="Protein kinase-like (PK-like)"/>
    <property type="match status" value="1"/>
</dbReference>
<sequence>MSQCPIILTLTNGTTDGVQQQGRCFYPYAIPPQYAGGLTRSFISTFIFSITCSGSGSSCGDGMTFVISSTADFPASSSPAYLGLANPHDAPSNPFVAIELDTVADPELKDRNSNHVGFDLNSLMSNLSSPAGYIYVDEVGVDNCSFQALKLSSGDPMQLWVNYDAGTTQLDVTLALVPMFKPSAPLFEIAGHRRFSYGQSIFRLHRFDGRANKKSFVKLLTATASVLAVVAAVLACLVLRWWWKKKAERQQNWEAELGPRRFAYSDLRRATDGFTRLLGKGGFGCVYGSVLAASGMNVAVKQVSSESRQGMTQFTAEIIILGRLRHRNLVRLLGYCRHKDELLLVYEHMPNGSLDKYLHEHGCSCCKR</sequence>
<dbReference type="InterPro" id="IPR013320">
    <property type="entry name" value="ConA-like_dom_sf"/>
</dbReference>
<evidence type="ECO:0000256" key="11">
    <source>
        <dbReference type="ARBA" id="ARBA00023136"/>
    </source>
</evidence>
<evidence type="ECO:0000256" key="10">
    <source>
        <dbReference type="ARBA" id="ARBA00022989"/>
    </source>
</evidence>
<keyword evidence="10 13" id="KW-1133">Transmembrane helix</keyword>
<dbReference type="Gene3D" id="3.30.200.20">
    <property type="entry name" value="Phosphorylase Kinase, domain 1"/>
    <property type="match status" value="1"/>
</dbReference>